<evidence type="ECO:0000313" key="15">
    <source>
        <dbReference type="EMBL" id="SOY31530.1"/>
    </source>
</evidence>
<dbReference type="GO" id="GO:0016887">
    <property type="term" value="F:ATP hydrolysis activity"/>
    <property type="evidence" value="ECO:0007669"/>
    <property type="project" value="RHEA"/>
</dbReference>
<dbReference type="Gene3D" id="3.40.50.300">
    <property type="entry name" value="P-loop containing nucleotide triphosphate hydrolases"/>
    <property type="match status" value="2"/>
</dbReference>
<evidence type="ECO:0000256" key="8">
    <source>
        <dbReference type="ARBA" id="ARBA00034617"/>
    </source>
</evidence>
<dbReference type="CDD" id="cd17932">
    <property type="entry name" value="DEXQc_UvrD"/>
    <property type="match status" value="1"/>
</dbReference>
<dbReference type="OrthoDB" id="9810135at2"/>
<evidence type="ECO:0000256" key="9">
    <source>
        <dbReference type="ARBA" id="ARBA00034808"/>
    </source>
</evidence>
<comment type="catalytic activity">
    <reaction evidence="8">
        <text>Couples ATP hydrolysis with the unwinding of duplex DNA by translocating in the 3'-5' direction.</text>
        <dbReference type="EC" id="5.6.2.4"/>
    </reaction>
</comment>
<evidence type="ECO:0000256" key="1">
    <source>
        <dbReference type="ARBA" id="ARBA00009922"/>
    </source>
</evidence>
<dbReference type="GO" id="GO:0003677">
    <property type="term" value="F:DNA binding"/>
    <property type="evidence" value="ECO:0007669"/>
    <property type="project" value="UniProtKB-KW"/>
</dbReference>
<feature type="domain" description="UvrD-like helicase C-terminal" evidence="14">
    <location>
        <begin position="290"/>
        <end position="597"/>
    </location>
</feature>
<dbReference type="PANTHER" id="PTHR11070">
    <property type="entry name" value="UVRD / RECB / PCRA DNA HELICASE FAMILY MEMBER"/>
    <property type="match status" value="1"/>
</dbReference>
<dbReference type="Gene3D" id="1.10.10.160">
    <property type="match status" value="1"/>
</dbReference>
<dbReference type="Gene3D" id="1.10.486.10">
    <property type="entry name" value="PCRA, domain 4"/>
    <property type="match status" value="1"/>
</dbReference>
<dbReference type="GO" id="GO:0005524">
    <property type="term" value="F:ATP binding"/>
    <property type="evidence" value="ECO:0007669"/>
    <property type="project" value="UniProtKB-UniRule"/>
</dbReference>
<evidence type="ECO:0000259" key="13">
    <source>
        <dbReference type="PROSITE" id="PS51198"/>
    </source>
</evidence>
<dbReference type="Pfam" id="PF00580">
    <property type="entry name" value="UvrD-helicase"/>
    <property type="match status" value="1"/>
</dbReference>
<proteinExistence type="inferred from homology"/>
<dbReference type="PROSITE" id="PS51198">
    <property type="entry name" value="UVRD_HELICASE_ATP_BIND"/>
    <property type="match status" value="1"/>
</dbReference>
<evidence type="ECO:0000256" key="5">
    <source>
        <dbReference type="ARBA" id="ARBA00022840"/>
    </source>
</evidence>
<dbReference type="RefSeq" id="WP_103241517.1">
    <property type="nucleotide sequence ID" value="NZ_JANJZD010000027.1"/>
</dbReference>
<comment type="catalytic activity">
    <reaction evidence="10">
        <text>ATP + H2O = ADP + phosphate + H(+)</text>
        <dbReference type="Rhea" id="RHEA:13065"/>
        <dbReference type="ChEBI" id="CHEBI:15377"/>
        <dbReference type="ChEBI" id="CHEBI:15378"/>
        <dbReference type="ChEBI" id="CHEBI:30616"/>
        <dbReference type="ChEBI" id="CHEBI:43474"/>
        <dbReference type="ChEBI" id="CHEBI:456216"/>
        <dbReference type="EC" id="5.6.2.4"/>
    </reaction>
</comment>
<evidence type="ECO:0000256" key="4">
    <source>
        <dbReference type="ARBA" id="ARBA00022806"/>
    </source>
</evidence>
<evidence type="ECO:0000259" key="14">
    <source>
        <dbReference type="PROSITE" id="PS51217"/>
    </source>
</evidence>
<keyword evidence="3 11" id="KW-0378">Hydrolase</keyword>
<keyword evidence="16" id="KW-1185">Reference proteome</keyword>
<name>A0A2K4ZM56_9FIRM</name>
<keyword evidence="5 11" id="KW-0067">ATP-binding</keyword>
<dbReference type="Pfam" id="PF13361">
    <property type="entry name" value="UvrD_C"/>
    <property type="match status" value="1"/>
</dbReference>
<evidence type="ECO:0000256" key="2">
    <source>
        <dbReference type="ARBA" id="ARBA00022741"/>
    </source>
</evidence>
<dbReference type="EMBL" id="OFSM01000027">
    <property type="protein sequence ID" value="SOY31530.1"/>
    <property type="molecule type" value="Genomic_DNA"/>
</dbReference>
<dbReference type="AlphaFoldDB" id="A0A2K4ZM56"/>
<sequence>MDLTNANEAQKAAIMYLCGPCLVLAGPGSGKTYTITNRILYLLEQGIPPESILVITFMKEAALSMQSRFQEMASAAYPVNFGTFHSIFFHILRESHTLKSNQLLGHSEKSALLLPILKKYETSQEENSGEASRENENSLHDDAAKILSAISYYKNTMELSAAGEKVSGKWQPYFERICRDYGTAVKKTGRLDFDDMLYECKMLLQDNESVRMYWQSRFRHILIDEFQDINPVQYEAVKLLTAASCQIFAVGDDDQSIYGFRGSRPECLRRFSEEFQAKQFLLAVNYRSRHEIVQASLAVIGENKDRFEKQLQAAAKPPDLEYLTAQRSGEETGQSVTAGAGSLNGPVALYGFAERDEQYSHMIQSLSPWLQTGESCAVLFRTNAYMQNFAARLKSAALPYEMKERTESIYDHFIVQDIMAYLQIGYGQGKREHMLRVMNKPSRYISREALGEGEINFERIRAYYVRAPLPEAKKTHVTEELLRFERQFRSIGSFSLRPAISYILKAMGYEQYLKTLSGTDSDKWQEWLELLDWLKEDAAAYESLEEWQSFQRDYTKSLEENQEKAASGRQYPRGKETAASQCKMNPVQLLTVHGAKGLEFDRVWIPDCNEKIFPHGSMPDEKTVEEERRIFYVAMTRAKKCLELLYLTGTKERPRQPSRFLNPLFSHSSISSSNSQLSRYSSKASDTFSYSSSSAI</sequence>
<evidence type="ECO:0000256" key="7">
    <source>
        <dbReference type="ARBA" id="ARBA00023235"/>
    </source>
</evidence>
<dbReference type="InterPro" id="IPR000212">
    <property type="entry name" value="DNA_helicase_UvrD/REP"/>
</dbReference>
<dbReference type="PROSITE" id="PS51217">
    <property type="entry name" value="UVRD_HELICASE_CTER"/>
    <property type="match status" value="1"/>
</dbReference>
<evidence type="ECO:0000256" key="11">
    <source>
        <dbReference type="PROSITE-ProRule" id="PRU00560"/>
    </source>
</evidence>
<dbReference type="SUPFAM" id="SSF52540">
    <property type="entry name" value="P-loop containing nucleoside triphosphate hydrolases"/>
    <property type="match status" value="1"/>
</dbReference>
<evidence type="ECO:0000256" key="6">
    <source>
        <dbReference type="ARBA" id="ARBA00023125"/>
    </source>
</evidence>
<dbReference type="CDD" id="cd18807">
    <property type="entry name" value="SF1_C_UvrD"/>
    <property type="match status" value="1"/>
</dbReference>
<dbReference type="EC" id="5.6.2.4" evidence="9"/>
<keyword evidence="4 11" id="KW-0347">Helicase</keyword>
<keyword evidence="6" id="KW-0238">DNA-binding</keyword>
<feature type="binding site" evidence="11">
    <location>
        <begin position="25"/>
        <end position="32"/>
    </location>
    <ligand>
        <name>ATP</name>
        <dbReference type="ChEBI" id="CHEBI:30616"/>
    </ligand>
</feature>
<evidence type="ECO:0000313" key="16">
    <source>
        <dbReference type="Proteomes" id="UP000236311"/>
    </source>
</evidence>
<keyword evidence="2 11" id="KW-0547">Nucleotide-binding</keyword>
<dbReference type="GO" id="GO:0000725">
    <property type="term" value="P:recombinational repair"/>
    <property type="evidence" value="ECO:0007669"/>
    <property type="project" value="TreeGrafter"/>
</dbReference>
<evidence type="ECO:0000256" key="3">
    <source>
        <dbReference type="ARBA" id="ARBA00022801"/>
    </source>
</evidence>
<dbReference type="PANTHER" id="PTHR11070:SF2">
    <property type="entry name" value="ATP-DEPENDENT DNA HELICASE SRS2"/>
    <property type="match status" value="1"/>
</dbReference>
<keyword evidence="7" id="KW-0413">Isomerase</keyword>
<dbReference type="GO" id="GO:0043138">
    <property type="term" value="F:3'-5' DNA helicase activity"/>
    <property type="evidence" value="ECO:0007669"/>
    <property type="project" value="UniProtKB-EC"/>
</dbReference>
<comment type="similarity">
    <text evidence="1">Belongs to the helicase family. UvrD subfamily.</text>
</comment>
<reference evidence="15 16" key="1">
    <citation type="submission" date="2018-01" db="EMBL/GenBank/DDBJ databases">
        <authorList>
            <person name="Gaut B.S."/>
            <person name="Morton B.R."/>
            <person name="Clegg M.T."/>
            <person name="Duvall M.R."/>
        </authorList>
    </citation>
    <scope>NUCLEOTIDE SEQUENCE [LARGE SCALE GENOMIC DNA]</scope>
    <source>
        <strain evidence="15">GP69</strain>
    </source>
</reference>
<dbReference type="InterPro" id="IPR013986">
    <property type="entry name" value="DExx_box_DNA_helicase_dom_sf"/>
</dbReference>
<feature type="region of interest" description="Disordered" evidence="12">
    <location>
        <begin position="669"/>
        <end position="696"/>
    </location>
</feature>
<protein>
    <recommendedName>
        <fullName evidence="9">DNA 3'-5' helicase</fullName>
        <ecNumber evidence="9">5.6.2.4</ecNumber>
    </recommendedName>
</protein>
<organism evidence="15 16">
    <name type="scientific">Acetatifactor muris</name>
    <dbReference type="NCBI Taxonomy" id="879566"/>
    <lineage>
        <taxon>Bacteria</taxon>
        <taxon>Bacillati</taxon>
        <taxon>Bacillota</taxon>
        <taxon>Clostridia</taxon>
        <taxon>Lachnospirales</taxon>
        <taxon>Lachnospiraceae</taxon>
        <taxon>Acetatifactor</taxon>
    </lineage>
</organism>
<evidence type="ECO:0000256" key="12">
    <source>
        <dbReference type="SAM" id="MobiDB-lite"/>
    </source>
</evidence>
<dbReference type="InterPro" id="IPR014017">
    <property type="entry name" value="DNA_helicase_UvrD-like_C"/>
</dbReference>
<accession>A0A2K4ZM56</accession>
<evidence type="ECO:0000256" key="10">
    <source>
        <dbReference type="ARBA" id="ARBA00048988"/>
    </source>
</evidence>
<dbReference type="Proteomes" id="UP000236311">
    <property type="component" value="Unassembled WGS sequence"/>
</dbReference>
<feature type="domain" description="UvrD-like helicase ATP-binding" evidence="13">
    <location>
        <begin position="4"/>
        <end position="289"/>
    </location>
</feature>
<dbReference type="InterPro" id="IPR027417">
    <property type="entry name" value="P-loop_NTPase"/>
</dbReference>
<gene>
    <name evidence="15" type="primary">yjcD_2</name>
    <name evidence="15" type="ORF">AMURIS_04274</name>
</gene>
<dbReference type="InterPro" id="IPR014016">
    <property type="entry name" value="UvrD-like_ATP-bd"/>
</dbReference>